<dbReference type="Gene3D" id="2.60.40.790">
    <property type="match status" value="1"/>
</dbReference>
<feature type="region of interest" description="Disordered" evidence="2">
    <location>
        <begin position="162"/>
        <end position="243"/>
    </location>
</feature>
<feature type="domain" description="CS" evidence="4">
    <location>
        <begin position="240"/>
        <end position="331"/>
    </location>
</feature>
<keyword evidence="6" id="KW-1185">Reference proteome</keyword>
<comment type="caution">
    <text evidence="5">The sequence shown here is derived from an EMBL/GenBank/DDBJ whole genome shotgun (WGS) entry which is preliminary data.</text>
</comment>
<protein>
    <submittedName>
        <fullName evidence="5">Uncharacterized protein</fullName>
    </submittedName>
</protein>
<name>A0AAD6NKP0_DREDA</name>
<sequence>MYHCHASTNITKEEVQIRKAATMSSDPANLAAKGAAALSAQDYPAAISLYTQAIAGIPTSVDYYTKRSTAHQRAGDHAAALNDAEIAVVLAHRKGHREQLSAAQLRRGISLLLLERYGDAGVCFGWAEKYNEKEKTLPFWQKKLEMELAKIDEEDVRREVTVKEVPDAEVPRSSAKSAPKPQPAQATSGDSGRVEELPDDYEEPSEDTGKGKGKAVEEAAKADAPPPPPPAAPQGVTTPADKIRHEWYQTSTSVSVSLFVKGVPKDEATVELEDRSLSITFPLPTGSDFSFTLDPLAHPINPSASTYKILGTKVEFVLQKAEPGRKWAALESTEAPTTSTTTSSTTTTAPPPPKPADKPPAYPTSSRSGPKNWDKVVNDLAASSKAKKSKDGQPAAESAEPANDEVDYADLDDDTGDPVNGFFRKLYQDADPDTRRAMMKSYVESNGTALSTNWAEVQKGKVETSPPDGMEAKQW</sequence>
<evidence type="ECO:0000313" key="6">
    <source>
        <dbReference type="Proteomes" id="UP001221413"/>
    </source>
</evidence>
<dbReference type="GO" id="GO:0051087">
    <property type="term" value="F:protein-folding chaperone binding"/>
    <property type="evidence" value="ECO:0007669"/>
    <property type="project" value="InterPro"/>
</dbReference>
<dbReference type="InterPro" id="IPR007699">
    <property type="entry name" value="SGS_dom"/>
</dbReference>
<evidence type="ECO:0000313" key="5">
    <source>
        <dbReference type="EMBL" id="KAJ6261565.1"/>
    </source>
</evidence>
<evidence type="ECO:0000256" key="1">
    <source>
        <dbReference type="ARBA" id="ARBA00008509"/>
    </source>
</evidence>
<proteinExistence type="inferred from homology"/>
<feature type="region of interest" description="Disordered" evidence="2">
    <location>
        <begin position="323"/>
        <end position="423"/>
    </location>
</feature>
<dbReference type="InterPro" id="IPR008978">
    <property type="entry name" value="HSP20-like_chaperone"/>
</dbReference>
<dbReference type="InterPro" id="IPR007052">
    <property type="entry name" value="CS_dom"/>
</dbReference>
<dbReference type="PROSITE" id="PS51203">
    <property type="entry name" value="CS"/>
    <property type="match status" value="1"/>
</dbReference>
<accession>A0AAD6NKP0</accession>
<dbReference type="CDD" id="cd06466">
    <property type="entry name" value="p23_CS_SGT1_like"/>
    <property type="match status" value="1"/>
</dbReference>
<dbReference type="Pfam" id="PF04969">
    <property type="entry name" value="CS"/>
    <property type="match status" value="1"/>
</dbReference>
<feature type="compositionally biased region" description="Low complexity" evidence="2">
    <location>
        <begin position="173"/>
        <end position="186"/>
    </location>
</feature>
<dbReference type="Proteomes" id="UP001221413">
    <property type="component" value="Unassembled WGS sequence"/>
</dbReference>
<comment type="similarity">
    <text evidence="1">Belongs to the SGT1 family.</text>
</comment>
<dbReference type="PANTHER" id="PTHR45862">
    <property type="entry name" value="PROTEIN SGT1 HOMOLOG"/>
    <property type="match status" value="1"/>
</dbReference>
<feature type="domain" description="SGS" evidence="3">
    <location>
        <begin position="361"/>
        <end position="475"/>
    </location>
</feature>
<dbReference type="SUPFAM" id="SSF48452">
    <property type="entry name" value="TPR-like"/>
    <property type="match status" value="1"/>
</dbReference>
<dbReference type="InterPro" id="IPR011990">
    <property type="entry name" value="TPR-like_helical_dom_sf"/>
</dbReference>
<feature type="region of interest" description="Disordered" evidence="2">
    <location>
        <begin position="446"/>
        <end position="475"/>
    </location>
</feature>
<gene>
    <name evidence="5" type="ORF">Dda_4235</name>
</gene>
<feature type="compositionally biased region" description="Acidic residues" evidence="2">
    <location>
        <begin position="402"/>
        <end position="416"/>
    </location>
</feature>
<feature type="compositionally biased region" description="Basic and acidic residues" evidence="2">
    <location>
        <begin position="207"/>
        <end position="221"/>
    </location>
</feature>
<feature type="compositionally biased region" description="Polar residues" evidence="2">
    <location>
        <begin position="446"/>
        <end position="455"/>
    </location>
</feature>
<dbReference type="PROSITE" id="PS51048">
    <property type="entry name" value="SGS"/>
    <property type="match status" value="1"/>
</dbReference>
<dbReference type="AlphaFoldDB" id="A0AAD6NKP0"/>
<organism evidence="5 6">
    <name type="scientific">Drechslerella dactyloides</name>
    <name type="common">Nematode-trapping fungus</name>
    <name type="synonym">Arthrobotrys dactyloides</name>
    <dbReference type="NCBI Taxonomy" id="74499"/>
    <lineage>
        <taxon>Eukaryota</taxon>
        <taxon>Fungi</taxon>
        <taxon>Dikarya</taxon>
        <taxon>Ascomycota</taxon>
        <taxon>Pezizomycotina</taxon>
        <taxon>Orbiliomycetes</taxon>
        <taxon>Orbiliales</taxon>
        <taxon>Orbiliaceae</taxon>
        <taxon>Drechslerella</taxon>
    </lineage>
</organism>
<dbReference type="SUPFAM" id="SSF49764">
    <property type="entry name" value="HSP20-like chaperones"/>
    <property type="match status" value="1"/>
</dbReference>
<feature type="compositionally biased region" description="Acidic residues" evidence="2">
    <location>
        <begin position="197"/>
        <end position="206"/>
    </location>
</feature>
<reference evidence="5" key="1">
    <citation type="submission" date="2023-01" db="EMBL/GenBank/DDBJ databases">
        <title>The chitinases involved in constricting ring structure development in the nematode-trapping fungus Drechslerella dactyloides.</title>
        <authorList>
            <person name="Wang R."/>
            <person name="Zhang L."/>
            <person name="Tang P."/>
            <person name="Li S."/>
            <person name="Liang L."/>
        </authorList>
    </citation>
    <scope>NUCLEOTIDE SEQUENCE</scope>
    <source>
        <strain evidence="5">YMF1.00031</strain>
    </source>
</reference>
<dbReference type="Gene3D" id="1.25.40.10">
    <property type="entry name" value="Tetratricopeptide repeat domain"/>
    <property type="match status" value="1"/>
</dbReference>
<feature type="compositionally biased region" description="Low complexity" evidence="2">
    <location>
        <begin position="332"/>
        <end position="348"/>
    </location>
</feature>
<evidence type="ECO:0000259" key="3">
    <source>
        <dbReference type="PROSITE" id="PS51048"/>
    </source>
</evidence>
<evidence type="ECO:0000256" key="2">
    <source>
        <dbReference type="SAM" id="MobiDB-lite"/>
    </source>
</evidence>
<dbReference type="EMBL" id="JAQGDS010000004">
    <property type="protein sequence ID" value="KAJ6261565.1"/>
    <property type="molecule type" value="Genomic_DNA"/>
</dbReference>
<dbReference type="InterPro" id="IPR044563">
    <property type="entry name" value="Sgt1-like"/>
</dbReference>
<evidence type="ECO:0000259" key="4">
    <source>
        <dbReference type="PROSITE" id="PS51203"/>
    </source>
</evidence>
<dbReference type="Pfam" id="PF05002">
    <property type="entry name" value="SGS"/>
    <property type="match status" value="1"/>
</dbReference>
<feature type="compositionally biased region" description="Pro residues" evidence="2">
    <location>
        <begin position="349"/>
        <end position="362"/>
    </location>
</feature>